<dbReference type="GO" id="GO:0032259">
    <property type="term" value="P:methylation"/>
    <property type="evidence" value="ECO:0007669"/>
    <property type="project" value="UniProtKB-KW"/>
</dbReference>
<evidence type="ECO:0000256" key="3">
    <source>
        <dbReference type="ARBA" id="ARBA00022603"/>
    </source>
</evidence>
<accession>A0A419WPR2</accession>
<feature type="region of interest" description="Disordered" evidence="6">
    <location>
        <begin position="1"/>
        <end position="107"/>
    </location>
</feature>
<dbReference type="Gene3D" id="3.40.1010.10">
    <property type="entry name" value="Cobalt-precorrin-4 Transmethylase, Domain 1"/>
    <property type="match status" value="1"/>
</dbReference>
<keyword evidence="2" id="KW-0169">Cobalamin biosynthesis</keyword>
<comment type="pathway">
    <text evidence="1">Cofactor biosynthesis; adenosylcobalamin biosynthesis.</text>
</comment>
<dbReference type="InterPro" id="IPR000878">
    <property type="entry name" value="4pyrrol_Mease"/>
</dbReference>
<dbReference type="SUPFAM" id="SSF53790">
    <property type="entry name" value="Tetrapyrrole methylase"/>
    <property type="match status" value="1"/>
</dbReference>
<feature type="compositionally biased region" description="Low complexity" evidence="6">
    <location>
        <begin position="22"/>
        <end position="100"/>
    </location>
</feature>
<dbReference type="AlphaFoldDB" id="A0A419WPR2"/>
<dbReference type="EMBL" id="RAPO01000001">
    <property type="protein sequence ID" value="RKD97470.1"/>
    <property type="molecule type" value="Genomic_DNA"/>
</dbReference>
<dbReference type="PANTHER" id="PTHR47036">
    <property type="entry name" value="COBALT-FACTOR III C(17)-METHYLTRANSFERASE-RELATED"/>
    <property type="match status" value="1"/>
</dbReference>
<dbReference type="InterPro" id="IPR006363">
    <property type="entry name" value="Cbl_synth_CobJ/CibH_dom"/>
</dbReference>
<evidence type="ECO:0000313" key="8">
    <source>
        <dbReference type="EMBL" id="RKD97470.1"/>
    </source>
</evidence>
<keyword evidence="3 8" id="KW-0489">Methyltransferase</keyword>
<evidence type="ECO:0000256" key="2">
    <source>
        <dbReference type="ARBA" id="ARBA00022573"/>
    </source>
</evidence>
<reference evidence="8 9" key="1">
    <citation type="submission" date="2018-09" db="EMBL/GenBank/DDBJ databases">
        <title>Genomic Encyclopedia of Archaeal and Bacterial Type Strains, Phase II (KMG-II): from individual species to whole genera.</title>
        <authorList>
            <person name="Goeker M."/>
        </authorList>
    </citation>
    <scope>NUCLEOTIDE SEQUENCE [LARGE SCALE GENOMIC DNA]</scope>
    <source>
        <strain evidence="8 9">DSM 13151</strain>
    </source>
</reference>
<dbReference type="Gene3D" id="3.30.950.10">
    <property type="entry name" value="Methyltransferase, Cobalt-precorrin-4 Transmethylase, Domain 2"/>
    <property type="match status" value="1"/>
</dbReference>
<evidence type="ECO:0000256" key="1">
    <source>
        <dbReference type="ARBA" id="ARBA00004953"/>
    </source>
</evidence>
<gene>
    <name evidence="8" type="ORF">ATJ93_0456</name>
</gene>
<keyword evidence="5" id="KW-0949">S-adenosyl-L-methionine</keyword>
<dbReference type="Pfam" id="PF00590">
    <property type="entry name" value="TP_methylase"/>
    <property type="match status" value="1"/>
</dbReference>
<feature type="compositionally biased region" description="Acidic residues" evidence="6">
    <location>
        <begin position="1"/>
        <end position="13"/>
    </location>
</feature>
<organism evidence="8 9">
    <name type="scientific">Halopiger aswanensis</name>
    <dbReference type="NCBI Taxonomy" id="148449"/>
    <lineage>
        <taxon>Archaea</taxon>
        <taxon>Methanobacteriati</taxon>
        <taxon>Methanobacteriota</taxon>
        <taxon>Stenosarchaea group</taxon>
        <taxon>Halobacteria</taxon>
        <taxon>Halobacteriales</taxon>
        <taxon>Natrialbaceae</taxon>
        <taxon>Halopiger</taxon>
    </lineage>
</organism>
<keyword evidence="9" id="KW-1185">Reference proteome</keyword>
<dbReference type="CDD" id="cd11646">
    <property type="entry name" value="Precorrin_3B_C17_MT"/>
    <property type="match status" value="1"/>
</dbReference>
<dbReference type="Proteomes" id="UP000283805">
    <property type="component" value="Unassembled WGS sequence"/>
</dbReference>
<sequence>MSTDTDPDSDADGESTSNCGASTDTETETSNTSKCGASSSSTEAEPSSSTSSSDSDSSGSKCGASSSESDDSSSSKCGASSSSSSSGSKCGASSSSSDDSSSNEKEVGATIEDFDAEPGQLVAVGLGPGHPEGMTERAKDALLEADHIVGYTTYIELIPDEITEQAEDIYDTPMCGEVSRTEESIDRALAGNDVAIVGSGDPNVYALAGLALEILESKGATASMVDFEVVPGVPAAQSCAARLGAPLVNDTVSISLSDHLVPMPEIESRLHSVASENFAITIYNPWSRKRRENFEKACEILLTHRDPDTPVGIVHGAGREDEQVMLTELGELEDLGESEIIDMTTTIVVGTEDTYVWDDRMVTPRGYETKYDY</sequence>
<name>A0A419WPR2_9EURY</name>
<evidence type="ECO:0000256" key="6">
    <source>
        <dbReference type="SAM" id="MobiDB-lite"/>
    </source>
</evidence>
<dbReference type="OrthoDB" id="35891at2157"/>
<evidence type="ECO:0000259" key="7">
    <source>
        <dbReference type="Pfam" id="PF00590"/>
    </source>
</evidence>
<comment type="caution">
    <text evidence="8">The sequence shown here is derived from an EMBL/GenBank/DDBJ whole genome shotgun (WGS) entry which is preliminary data.</text>
</comment>
<dbReference type="InterPro" id="IPR014776">
    <property type="entry name" value="4pyrrole_Mease_sub2"/>
</dbReference>
<evidence type="ECO:0000256" key="5">
    <source>
        <dbReference type="ARBA" id="ARBA00022691"/>
    </source>
</evidence>
<dbReference type="GO" id="GO:0008168">
    <property type="term" value="F:methyltransferase activity"/>
    <property type="evidence" value="ECO:0007669"/>
    <property type="project" value="UniProtKB-KW"/>
</dbReference>
<evidence type="ECO:0000256" key="4">
    <source>
        <dbReference type="ARBA" id="ARBA00022679"/>
    </source>
</evidence>
<dbReference type="UniPathway" id="UPA00148"/>
<feature type="domain" description="Tetrapyrrole methylase" evidence="7">
    <location>
        <begin position="121"/>
        <end position="332"/>
    </location>
</feature>
<dbReference type="NCBIfam" id="TIGR01466">
    <property type="entry name" value="cobJ_cbiH"/>
    <property type="match status" value="1"/>
</dbReference>
<dbReference type="PANTHER" id="PTHR47036:SF1">
    <property type="entry name" value="COBALT-FACTOR III C(17)-METHYLTRANSFERASE-RELATED"/>
    <property type="match status" value="1"/>
</dbReference>
<keyword evidence="4 8" id="KW-0808">Transferase</keyword>
<evidence type="ECO:0000313" key="9">
    <source>
        <dbReference type="Proteomes" id="UP000283805"/>
    </source>
</evidence>
<dbReference type="InterPro" id="IPR014777">
    <property type="entry name" value="4pyrrole_Mease_sub1"/>
</dbReference>
<dbReference type="InterPro" id="IPR051810">
    <property type="entry name" value="Precorrin_MeTrfase"/>
</dbReference>
<dbReference type="RefSeq" id="WP_120243004.1">
    <property type="nucleotide sequence ID" value="NZ_RAPO01000001.1"/>
</dbReference>
<dbReference type="InterPro" id="IPR035996">
    <property type="entry name" value="4pyrrol_Methylase_sf"/>
</dbReference>
<protein>
    <submittedName>
        <fullName evidence="8">Precorrin-3 methyltransferase</fullName>
    </submittedName>
</protein>
<dbReference type="GO" id="GO:0009236">
    <property type="term" value="P:cobalamin biosynthetic process"/>
    <property type="evidence" value="ECO:0007669"/>
    <property type="project" value="UniProtKB-UniPathway"/>
</dbReference>
<proteinExistence type="predicted"/>